<dbReference type="Proteomes" id="UP000183639">
    <property type="component" value="Unassembled WGS sequence"/>
</dbReference>
<sequence length="96" mass="11280">MDMILANLTRHGKELGVSAAVIRKLYERYGSFNVDRALTLLWYETRTRTILHPSGWLCHAIEHHYRTRNIPHTGRQQRRESNAKYTGKEGAHHDRN</sequence>
<reference evidence="2 3" key="1">
    <citation type="submission" date="2016-10" db="EMBL/GenBank/DDBJ databases">
        <authorList>
            <person name="de Groot N.N."/>
        </authorList>
    </citation>
    <scope>NUCLEOTIDE SEQUENCE [LARGE SCALE GENOMIC DNA]</scope>
    <source>
        <strain evidence="2 3">Z108</strain>
    </source>
</reference>
<dbReference type="OrthoDB" id="1666513at2"/>
<dbReference type="EMBL" id="FOQK01000010">
    <property type="protein sequence ID" value="SFH98464.1"/>
    <property type="molecule type" value="Genomic_DNA"/>
</dbReference>
<proteinExistence type="predicted"/>
<evidence type="ECO:0000313" key="2">
    <source>
        <dbReference type="EMBL" id="SFH98464.1"/>
    </source>
</evidence>
<evidence type="ECO:0000256" key="1">
    <source>
        <dbReference type="SAM" id="MobiDB-lite"/>
    </source>
</evidence>
<protein>
    <submittedName>
        <fullName evidence="2">Uncharacterized protein</fullName>
    </submittedName>
</protein>
<dbReference type="AlphaFoldDB" id="A0A1I3EHJ4"/>
<feature type="compositionally biased region" description="Basic and acidic residues" evidence="1">
    <location>
        <begin position="77"/>
        <end position="96"/>
    </location>
</feature>
<name>A0A1I3EHJ4_SELRU</name>
<accession>A0A1I3EHJ4</accession>
<gene>
    <name evidence="2" type="ORF">SAMN04487861_11049</name>
</gene>
<organism evidence="2 3">
    <name type="scientific">Selenomonas ruminantium</name>
    <dbReference type="NCBI Taxonomy" id="971"/>
    <lineage>
        <taxon>Bacteria</taxon>
        <taxon>Bacillati</taxon>
        <taxon>Bacillota</taxon>
        <taxon>Negativicutes</taxon>
        <taxon>Selenomonadales</taxon>
        <taxon>Selenomonadaceae</taxon>
        <taxon>Selenomonas</taxon>
    </lineage>
</organism>
<dbReference type="RefSeq" id="WP_075443231.1">
    <property type="nucleotide sequence ID" value="NZ_FOQK01000010.1"/>
</dbReference>
<evidence type="ECO:0000313" key="3">
    <source>
        <dbReference type="Proteomes" id="UP000183639"/>
    </source>
</evidence>
<feature type="region of interest" description="Disordered" evidence="1">
    <location>
        <begin position="68"/>
        <end position="96"/>
    </location>
</feature>